<proteinExistence type="predicted"/>
<evidence type="ECO:0000256" key="1">
    <source>
        <dbReference type="SAM" id="MobiDB-lite"/>
    </source>
</evidence>
<feature type="transmembrane region" description="Helical" evidence="2">
    <location>
        <begin position="16"/>
        <end position="34"/>
    </location>
</feature>
<feature type="compositionally biased region" description="Polar residues" evidence="1">
    <location>
        <begin position="129"/>
        <end position="153"/>
    </location>
</feature>
<evidence type="ECO:0000313" key="4">
    <source>
        <dbReference type="Proteomes" id="UP001265746"/>
    </source>
</evidence>
<feature type="region of interest" description="Disordered" evidence="1">
    <location>
        <begin position="506"/>
        <end position="540"/>
    </location>
</feature>
<feature type="region of interest" description="Disordered" evidence="1">
    <location>
        <begin position="342"/>
        <end position="367"/>
    </location>
</feature>
<evidence type="ECO:0000313" key="3">
    <source>
        <dbReference type="EMBL" id="KAK2604215.1"/>
    </source>
</evidence>
<evidence type="ECO:0008006" key="5">
    <source>
        <dbReference type="Google" id="ProtNLM"/>
    </source>
</evidence>
<dbReference type="GO" id="GO:0030674">
    <property type="term" value="F:protein-macromolecule adaptor activity"/>
    <property type="evidence" value="ECO:0007669"/>
    <property type="project" value="TreeGrafter"/>
</dbReference>
<keyword evidence="2" id="KW-1133">Transmembrane helix</keyword>
<reference evidence="3" key="1">
    <citation type="submission" date="2023-06" db="EMBL/GenBank/DDBJ databases">
        <authorList>
            <person name="Noh H."/>
        </authorList>
    </citation>
    <scope>NUCLEOTIDE SEQUENCE</scope>
    <source>
        <strain evidence="3">DUCC20226</strain>
    </source>
</reference>
<protein>
    <recommendedName>
        <fullName evidence="5">Peroxin-3</fullName>
    </recommendedName>
</protein>
<gene>
    <name evidence="3" type="ORF">N8I77_007163</name>
</gene>
<dbReference type="InterPro" id="IPR006966">
    <property type="entry name" value="Peroxin-3"/>
</dbReference>
<dbReference type="Pfam" id="PF04882">
    <property type="entry name" value="Peroxin-3"/>
    <property type="match status" value="1"/>
</dbReference>
<dbReference type="PANTHER" id="PTHR28080:SF1">
    <property type="entry name" value="PEROXISOMAL BIOGENESIS FACTOR 3"/>
    <property type="match status" value="1"/>
</dbReference>
<dbReference type="PANTHER" id="PTHR28080">
    <property type="entry name" value="PEROXISOMAL BIOGENESIS FACTOR 3"/>
    <property type="match status" value="1"/>
</dbReference>
<sequence>MFAATRRWFRRNRTPIAIGVGVVGAGYVVTQYVLNKLNDARERMSGDRIAKENLRRRFQQNQEDCTYTVLALLPTATTRILESMDVEKITLEIQQMKGGNGSKSVKSGSGDSMSLPETIGMTDEDGRSIVSTSESGVHASQITVPPASQTSEGEQPPQPDKPKRTKRQLWGDVTISSITRAYTLIYTLGLLTMLTRVQLNLLGRRSYLSSVVSLATGSNTATISLENNDDDNSAQAYGDDFEVNRKYLTFSWWLLNKGWLDVAARVEAAVRQVFGQTSPRDQLTLETFAAMTGQVRRLVEGSAAFSDPAAPAVAPTKWLSFLLPPPDKEEYVLKESGILDDSAASATQAQGEDPSSQQPPSSPNSTASLRRLLDETSDLIESPTFTHVLTQLLDAGFGTLLDTKLAQGAFDLPPSPPQPSAQEAAAAAAPLTIDANGVGISLERQRQRGEKKVLLPKCLSVLTKQAHAVGGGVPDNEYLSAMEAVRDLEGFAALVYSSNWENEVRDAEVPAAPSTTTATTTTTAAESSVRQSRVLGLGDGEGEGSIVLVDPSQSSFESAWAKATEKAS</sequence>
<keyword evidence="2" id="KW-0472">Membrane</keyword>
<keyword evidence="4" id="KW-1185">Reference proteome</keyword>
<dbReference type="Proteomes" id="UP001265746">
    <property type="component" value="Unassembled WGS sequence"/>
</dbReference>
<organism evidence="3 4">
    <name type="scientific">Phomopsis amygdali</name>
    <name type="common">Fusicoccum amygdali</name>
    <dbReference type="NCBI Taxonomy" id="1214568"/>
    <lineage>
        <taxon>Eukaryota</taxon>
        <taxon>Fungi</taxon>
        <taxon>Dikarya</taxon>
        <taxon>Ascomycota</taxon>
        <taxon>Pezizomycotina</taxon>
        <taxon>Sordariomycetes</taxon>
        <taxon>Sordariomycetidae</taxon>
        <taxon>Diaporthales</taxon>
        <taxon>Diaporthaceae</taxon>
        <taxon>Diaporthe</taxon>
    </lineage>
</organism>
<keyword evidence="2" id="KW-0812">Transmembrane</keyword>
<dbReference type="GO" id="GO:0045046">
    <property type="term" value="P:protein import into peroxisome membrane"/>
    <property type="evidence" value="ECO:0007669"/>
    <property type="project" value="TreeGrafter"/>
</dbReference>
<feature type="region of interest" description="Disordered" evidence="1">
    <location>
        <begin position="97"/>
        <end position="168"/>
    </location>
</feature>
<dbReference type="EMBL" id="JAUJFL010000004">
    <property type="protein sequence ID" value="KAK2604215.1"/>
    <property type="molecule type" value="Genomic_DNA"/>
</dbReference>
<dbReference type="AlphaFoldDB" id="A0AAD9SCG6"/>
<comment type="caution">
    <text evidence="3">The sequence shown here is derived from an EMBL/GenBank/DDBJ whole genome shotgun (WGS) entry which is preliminary data.</text>
</comment>
<feature type="compositionally biased region" description="Low complexity" evidence="1">
    <location>
        <begin position="102"/>
        <end position="114"/>
    </location>
</feature>
<dbReference type="GO" id="GO:0005778">
    <property type="term" value="C:peroxisomal membrane"/>
    <property type="evidence" value="ECO:0007669"/>
    <property type="project" value="InterPro"/>
</dbReference>
<evidence type="ECO:0000256" key="2">
    <source>
        <dbReference type="SAM" id="Phobius"/>
    </source>
</evidence>
<name>A0AAD9SCG6_PHOAM</name>
<feature type="compositionally biased region" description="Low complexity" evidence="1">
    <location>
        <begin position="509"/>
        <end position="529"/>
    </location>
</feature>
<accession>A0AAD9SCG6</accession>